<reference evidence="1 2" key="1">
    <citation type="journal article" date="2018" name="Cell">
        <title>The Chara Genome: Secondary Complexity and Implications for Plant Terrestrialization.</title>
        <authorList>
            <person name="Nishiyama T."/>
            <person name="Sakayama H."/>
            <person name="Vries J.D."/>
            <person name="Buschmann H."/>
            <person name="Saint-Marcoux D."/>
            <person name="Ullrich K.K."/>
            <person name="Haas F.B."/>
            <person name="Vanderstraeten L."/>
            <person name="Becker D."/>
            <person name="Lang D."/>
            <person name="Vosolsobe S."/>
            <person name="Rombauts S."/>
            <person name="Wilhelmsson P.K.I."/>
            <person name="Janitza P."/>
            <person name="Kern R."/>
            <person name="Heyl A."/>
            <person name="Rumpler F."/>
            <person name="Villalobos L.I.A.C."/>
            <person name="Clay J.M."/>
            <person name="Skokan R."/>
            <person name="Toyoda A."/>
            <person name="Suzuki Y."/>
            <person name="Kagoshima H."/>
            <person name="Schijlen E."/>
            <person name="Tajeshwar N."/>
            <person name="Catarino B."/>
            <person name="Hetherington A.J."/>
            <person name="Saltykova A."/>
            <person name="Bonnot C."/>
            <person name="Breuninger H."/>
            <person name="Symeonidi A."/>
            <person name="Radhakrishnan G.V."/>
            <person name="Van Nieuwerburgh F."/>
            <person name="Deforce D."/>
            <person name="Chang C."/>
            <person name="Karol K.G."/>
            <person name="Hedrich R."/>
            <person name="Ulvskov P."/>
            <person name="Glockner G."/>
            <person name="Delwiche C.F."/>
            <person name="Petrasek J."/>
            <person name="Van de Peer Y."/>
            <person name="Friml J."/>
            <person name="Beilby M."/>
            <person name="Dolan L."/>
            <person name="Kohara Y."/>
            <person name="Sugano S."/>
            <person name="Fujiyama A."/>
            <person name="Delaux P.-M."/>
            <person name="Quint M."/>
            <person name="TheiBen G."/>
            <person name="Hagemann M."/>
            <person name="Harholt J."/>
            <person name="Dunand C."/>
            <person name="Zachgo S."/>
            <person name="Langdale J."/>
            <person name="Maumus F."/>
            <person name="Straeten D.V.D."/>
            <person name="Gould S.B."/>
            <person name="Rensing S.A."/>
        </authorList>
    </citation>
    <scope>NUCLEOTIDE SEQUENCE [LARGE SCALE GENOMIC DNA]</scope>
    <source>
        <strain evidence="1 2">S276</strain>
    </source>
</reference>
<sequence>MAAFTLFSSMIGNNAELSFVSNIVRERSNTFSSANCQEHLASRPGVVIPVAASQSRGVGTRRVQVVPVDSDKTGRIRPKQLGGEPVKLLSRVEQLRLLSKAEKAGLLSAAERLGFSLSNIERLGLLSKVVIMATLAYYVNDRAR</sequence>
<dbReference type="EMBL" id="BFEA01000005">
    <property type="protein sequence ID" value="GBG59620.1"/>
    <property type="molecule type" value="Genomic_DNA"/>
</dbReference>
<comment type="caution">
    <text evidence="1">The sequence shown here is derived from an EMBL/GenBank/DDBJ whole genome shotgun (WGS) entry which is preliminary data.</text>
</comment>
<protein>
    <submittedName>
        <fullName evidence="1">Uncharacterized protein</fullName>
    </submittedName>
</protein>
<dbReference type="OrthoDB" id="201162at2759"/>
<name>A0A388JP77_CHABU</name>
<accession>A0A388JP77</accession>
<evidence type="ECO:0000313" key="2">
    <source>
        <dbReference type="Proteomes" id="UP000265515"/>
    </source>
</evidence>
<proteinExistence type="predicted"/>
<organism evidence="1 2">
    <name type="scientific">Chara braunii</name>
    <name type="common">Braun's stonewort</name>
    <dbReference type="NCBI Taxonomy" id="69332"/>
    <lineage>
        <taxon>Eukaryota</taxon>
        <taxon>Viridiplantae</taxon>
        <taxon>Streptophyta</taxon>
        <taxon>Charophyceae</taxon>
        <taxon>Charales</taxon>
        <taxon>Characeae</taxon>
        <taxon>Chara</taxon>
    </lineage>
</organism>
<evidence type="ECO:0000313" key="1">
    <source>
        <dbReference type="EMBL" id="GBG59620.1"/>
    </source>
</evidence>
<dbReference type="AlphaFoldDB" id="A0A388JP77"/>
<dbReference type="InterPro" id="IPR009500">
    <property type="entry name" value="DUF1118"/>
</dbReference>
<gene>
    <name evidence="1" type="ORF">CBR_g49885</name>
</gene>
<dbReference type="Gramene" id="GBG59620">
    <property type="protein sequence ID" value="GBG59620"/>
    <property type="gene ID" value="CBR_g49885"/>
</dbReference>
<dbReference type="Pfam" id="PF06549">
    <property type="entry name" value="DUF1118"/>
    <property type="match status" value="1"/>
</dbReference>
<keyword evidence="2" id="KW-1185">Reference proteome</keyword>
<dbReference type="Proteomes" id="UP000265515">
    <property type="component" value="Unassembled WGS sequence"/>
</dbReference>